<reference evidence="1 2" key="1">
    <citation type="submission" date="2019-01" db="EMBL/GenBank/DDBJ databases">
        <title>Sequencing of cultivated peanut Arachis hypogaea provides insights into genome evolution and oil improvement.</title>
        <authorList>
            <person name="Chen X."/>
        </authorList>
    </citation>
    <scope>NUCLEOTIDE SEQUENCE [LARGE SCALE GENOMIC DNA]</scope>
    <source>
        <strain evidence="2">cv. Fuhuasheng</strain>
        <tissue evidence="1">Leaves</tissue>
    </source>
</reference>
<evidence type="ECO:0000313" key="1">
    <source>
        <dbReference type="EMBL" id="RYR17771.1"/>
    </source>
</evidence>
<dbReference type="EMBL" id="SDMP01000013">
    <property type="protein sequence ID" value="RYR17771.1"/>
    <property type="molecule type" value="Genomic_DNA"/>
</dbReference>
<evidence type="ECO:0000313" key="2">
    <source>
        <dbReference type="Proteomes" id="UP000289738"/>
    </source>
</evidence>
<protein>
    <submittedName>
        <fullName evidence="1">Uncharacterized protein</fullName>
    </submittedName>
</protein>
<dbReference type="AlphaFoldDB" id="A0A444ZU65"/>
<organism evidence="1 2">
    <name type="scientific">Arachis hypogaea</name>
    <name type="common">Peanut</name>
    <dbReference type="NCBI Taxonomy" id="3818"/>
    <lineage>
        <taxon>Eukaryota</taxon>
        <taxon>Viridiplantae</taxon>
        <taxon>Streptophyta</taxon>
        <taxon>Embryophyta</taxon>
        <taxon>Tracheophyta</taxon>
        <taxon>Spermatophyta</taxon>
        <taxon>Magnoliopsida</taxon>
        <taxon>eudicotyledons</taxon>
        <taxon>Gunneridae</taxon>
        <taxon>Pentapetalae</taxon>
        <taxon>rosids</taxon>
        <taxon>fabids</taxon>
        <taxon>Fabales</taxon>
        <taxon>Fabaceae</taxon>
        <taxon>Papilionoideae</taxon>
        <taxon>50 kb inversion clade</taxon>
        <taxon>dalbergioids sensu lato</taxon>
        <taxon>Dalbergieae</taxon>
        <taxon>Pterocarpus clade</taxon>
        <taxon>Arachis</taxon>
    </lineage>
</organism>
<comment type="caution">
    <text evidence="1">The sequence shown here is derived from an EMBL/GenBank/DDBJ whole genome shotgun (WGS) entry which is preliminary data.</text>
</comment>
<accession>A0A444ZU65</accession>
<name>A0A444ZU65_ARAHY</name>
<sequence length="81" mass="9291">MKFPNSNSNPFGLINNNGIVGSNMTLNHQNNNDYGPYIIKNLLKQLRVGDLKQSFQISDDLFISLWKDAKKLEELLSFFDI</sequence>
<dbReference type="Proteomes" id="UP000289738">
    <property type="component" value="Chromosome B03"/>
</dbReference>
<gene>
    <name evidence="1" type="ORF">Ahy_B03g062455</name>
</gene>
<proteinExistence type="predicted"/>
<keyword evidence="2" id="KW-1185">Reference proteome</keyword>